<feature type="chain" id="PRO_5007066275" description="histidine kinase" evidence="12">
    <location>
        <begin position="24"/>
        <end position="569"/>
    </location>
</feature>
<dbReference type="GO" id="GO:0005524">
    <property type="term" value="F:ATP binding"/>
    <property type="evidence" value="ECO:0007669"/>
    <property type="project" value="UniProtKB-KW"/>
</dbReference>
<dbReference type="SUPFAM" id="SSF55874">
    <property type="entry name" value="ATPase domain of HSP90 chaperone/DNA topoisomerase II/histidine kinase"/>
    <property type="match status" value="1"/>
</dbReference>
<gene>
    <name evidence="14" type="ORF">Lupro_05575</name>
</gene>
<dbReference type="Pfam" id="PF07730">
    <property type="entry name" value="HisKA_3"/>
    <property type="match status" value="1"/>
</dbReference>
<keyword evidence="12" id="KW-0732">Signal</keyword>
<dbReference type="KEGG" id="lut:Lupro_05575"/>
<feature type="domain" description="Histidine kinase" evidence="13">
    <location>
        <begin position="379"/>
        <end position="569"/>
    </location>
</feature>
<keyword evidence="10" id="KW-0175">Coiled coil</keyword>
<evidence type="ECO:0000256" key="6">
    <source>
        <dbReference type="ARBA" id="ARBA00022777"/>
    </source>
</evidence>
<dbReference type="InterPro" id="IPR050482">
    <property type="entry name" value="Sensor_HK_TwoCompSys"/>
</dbReference>
<accession>A0A0X8G666</accession>
<evidence type="ECO:0000256" key="7">
    <source>
        <dbReference type="ARBA" id="ARBA00022840"/>
    </source>
</evidence>
<keyword evidence="3" id="KW-0597">Phosphoprotein</keyword>
<dbReference type="SUPFAM" id="SSF48452">
    <property type="entry name" value="TPR-like"/>
    <property type="match status" value="1"/>
</dbReference>
<protein>
    <recommendedName>
        <fullName evidence="2">histidine kinase</fullName>
        <ecNumber evidence="2">2.7.13.3</ecNumber>
    </recommendedName>
</protein>
<dbReference type="GO" id="GO:0046983">
    <property type="term" value="F:protein dimerization activity"/>
    <property type="evidence" value="ECO:0007669"/>
    <property type="project" value="InterPro"/>
</dbReference>
<dbReference type="Pfam" id="PF02518">
    <property type="entry name" value="HATPase_c"/>
    <property type="match status" value="1"/>
</dbReference>
<dbReference type="Gene3D" id="3.30.565.10">
    <property type="entry name" value="Histidine kinase-like ATPase, C-terminal domain"/>
    <property type="match status" value="1"/>
</dbReference>
<feature type="transmembrane region" description="Helical" evidence="11">
    <location>
        <begin position="309"/>
        <end position="329"/>
    </location>
</feature>
<evidence type="ECO:0000256" key="2">
    <source>
        <dbReference type="ARBA" id="ARBA00012438"/>
    </source>
</evidence>
<organism evidence="14 15">
    <name type="scientific">Lutibacter profundi</name>
    <dbReference type="NCBI Taxonomy" id="1622118"/>
    <lineage>
        <taxon>Bacteria</taxon>
        <taxon>Pseudomonadati</taxon>
        <taxon>Bacteroidota</taxon>
        <taxon>Flavobacteriia</taxon>
        <taxon>Flavobacteriales</taxon>
        <taxon>Flavobacteriaceae</taxon>
        <taxon>Lutibacter</taxon>
    </lineage>
</organism>
<keyword evidence="6" id="KW-0418">Kinase</keyword>
<dbReference type="InterPro" id="IPR011990">
    <property type="entry name" value="TPR-like_helical_dom_sf"/>
</dbReference>
<feature type="signal peptide" evidence="12">
    <location>
        <begin position="1"/>
        <end position="23"/>
    </location>
</feature>
<evidence type="ECO:0000256" key="10">
    <source>
        <dbReference type="SAM" id="Coils"/>
    </source>
</evidence>
<dbReference type="SMART" id="SM00387">
    <property type="entry name" value="HATPase_c"/>
    <property type="match status" value="1"/>
</dbReference>
<dbReference type="Gene3D" id="1.25.40.10">
    <property type="entry name" value="Tetratricopeptide repeat domain"/>
    <property type="match status" value="1"/>
</dbReference>
<keyword evidence="9" id="KW-0802">TPR repeat</keyword>
<dbReference type="RefSeq" id="WP_068207099.1">
    <property type="nucleotide sequence ID" value="NZ_CP013355.1"/>
</dbReference>
<dbReference type="AlphaFoldDB" id="A0A0X8G666"/>
<sequence length="569" mass="64498">MKFLKRALFIIFINLILIASVSADNLNHPIEFSIDLKNKKLIAIKELINQGKTKEALQQLYKVIDEVENQKDTVAIINSHRMLADILRDNGDFKKSNLNYSKIIPLIKSDYETLQYIYFKKGGNFQLDGIVDSALVNYIKAIEIGKKIKNKEDLKAKIHANLSGVYYLKANYNKAIEHSKIAANYQKILGNLDIEAGIINNLGGIYYMQGKYKESLKMFQKALSIVGNGKNELDKKTRRSAYINMAYAYSALDDYKKAYEYQDKYSVIDDSLKQELKYKEIAEIESKYKVAKKEKEAQIEKNKRLKAEYWTFGLSIASVILLLVIYIIFKLYRLSKKNYKLQIAQEQLIYNSAIEKVKSDAQSKILVATLDGRIEERRQIASVLHDNVSALLSAASLHLYASKKQLKDSTPIEIDKSQAIISDAADQIRDLSHKLISSVLLKFGLTVAVQDLCEKASNSTLKISVNSKNITRFNQNFEIKLFNIINEIVNNMLKHSKAQNGVIKLEQLNGNLQVVIFDDGKGFDVDKVRNKKGIGLSQIEARIHVLGGLINIVSSNSGTRIFISVPIVY</sequence>
<dbReference type="GO" id="GO:0016020">
    <property type="term" value="C:membrane"/>
    <property type="evidence" value="ECO:0007669"/>
    <property type="project" value="InterPro"/>
</dbReference>
<dbReference type="PROSITE" id="PS50005">
    <property type="entry name" value="TPR"/>
    <property type="match status" value="1"/>
</dbReference>
<keyword evidence="15" id="KW-1185">Reference proteome</keyword>
<keyword evidence="8" id="KW-0902">Two-component regulatory system</keyword>
<evidence type="ECO:0000256" key="12">
    <source>
        <dbReference type="SAM" id="SignalP"/>
    </source>
</evidence>
<reference evidence="14 15" key="2">
    <citation type="journal article" date="2016" name="Int. J. Syst. Evol. Microbiol.">
        <title>Lutibacter profundi sp. nov., isolated from a deep-sea hydrothermal system on the Arctic Mid-Ocean Ridge and emended description of the genus Lutibacter.</title>
        <authorList>
            <person name="Le Moine Bauer S."/>
            <person name="Roalkvam I."/>
            <person name="Steen I.H."/>
            <person name="Dahle H."/>
        </authorList>
    </citation>
    <scope>NUCLEOTIDE SEQUENCE [LARGE SCALE GENOMIC DNA]</scope>
    <source>
        <strain evidence="14 15">LP1</strain>
    </source>
</reference>
<dbReference type="SMART" id="SM00028">
    <property type="entry name" value="TPR"/>
    <property type="match status" value="4"/>
</dbReference>
<dbReference type="EC" id="2.7.13.3" evidence="2"/>
<keyword evidence="5" id="KW-0547">Nucleotide-binding</keyword>
<dbReference type="EMBL" id="CP013355">
    <property type="protein sequence ID" value="AMC10743.1"/>
    <property type="molecule type" value="Genomic_DNA"/>
</dbReference>
<keyword evidence="11" id="KW-1133">Transmembrane helix</keyword>
<dbReference type="PROSITE" id="PS50109">
    <property type="entry name" value="HIS_KIN"/>
    <property type="match status" value="1"/>
</dbReference>
<keyword evidence="4" id="KW-0808">Transferase</keyword>
<keyword evidence="7" id="KW-0067">ATP-binding</keyword>
<dbReference type="InterPro" id="IPR036890">
    <property type="entry name" value="HATPase_C_sf"/>
</dbReference>
<dbReference type="OrthoDB" id="9760839at2"/>
<evidence type="ECO:0000256" key="11">
    <source>
        <dbReference type="SAM" id="Phobius"/>
    </source>
</evidence>
<dbReference type="InterPro" id="IPR011712">
    <property type="entry name" value="Sig_transdc_His_kin_sub3_dim/P"/>
</dbReference>
<reference evidence="15" key="1">
    <citation type="submission" date="2015-12" db="EMBL/GenBank/DDBJ databases">
        <title>Complete genome sequence of Lutibacter profundus strain LP1.</title>
        <authorList>
            <person name="Wissuwa J."/>
            <person name="Le Moine Bauer S."/>
            <person name="Stokke R."/>
            <person name="Dahle H."/>
            <person name="Steen I.H."/>
        </authorList>
    </citation>
    <scope>NUCLEOTIDE SEQUENCE [LARGE SCALE GENOMIC DNA]</scope>
    <source>
        <strain evidence="15">LP1</strain>
    </source>
</reference>
<dbReference type="InterPro" id="IPR003594">
    <property type="entry name" value="HATPase_dom"/>
</dbReference>
<dbReference type="Proteomes" id="UP000059672">
    <property type="component" value="Chromosome"/>
</dbReference>
<feature type="repeat" description="TPR" evidence="9">
    <location>
        <begin position="196"/>
        <end position="229"/>
    </location>
</feature>
<dbReference type="PANTHER" id="PTHR24421">
    <property type="entry name" value="NITRATE/NITRITE SENSOR PROTEIN NARX-RELATED"/>
    <property type="match status" value="1"/>
</dbReference>
<dbReference type="Pfam" id="PF13424">
    <property type="entry name" value="TPR_12"/>
    <property type="match status" value="1"/>
</dbReference>
<evidence type="ECO:0000256" key="4">
    <source>
        <dbReference type="ARBA" id="ARBA00022679"/>
    </source>
</evidence>
<name>A0A0X8G666_9FLAO</name>
<feature type="coiled-coil region" evidence="10">
    <location>
        <begin position="281"/>
        <end position="308"/>
    </location>
</feature>
<dbReference type="GO" id="GO:0000155">
    <property type="term" value="F:phosphorelay sensor kinase activity"/>
    <property type="evidence" value="ECO:0007669"/>
    <property type="project" value="InterPro"/>
</dbReference>
<dbReference type="PROSITE" id="PS50293">
    <property type="entry name" value="TPR_REGION"/>
    <property type="match status" value="1"/>
</dbReference>
<dbReference type="InterPro" id="IPR019734">
    <property type="entry name" value="TPR_rpt"/>
</dbReference>
<evidence type="ECO:0000256" key="3">
    <source>
        <dbReference type="ARBA" id="ARBA00022553"/>
    </source>
</evidence>
<evidence type="ECO:0000256" key="1">
    <source>
        <dbReference type="ARBA" id="ARBA00000085"/>
    </source>
</evidence>
<evidence type="ECO:0000256" key="8">
    <source>
        <dbReference type="ARBA" id="ARBA00023012"/>
    </source>
</evidence>
<dbReference type="STRING" id="1622118.Lupro_05575"/>
<dbReference type="PANTHER" id="PTHR24421:SF10">
    <property type="entry name" value="NITRATE_NITRITE SENSOR PROTEIN NARQ"/>
    <property type="match status" value="1"/>
</dbReference>
<keyword evidence="11" id="KW-0472">Membrane</keyword>
<evidence type="ECO:0000256" key="9">
    <source>
        <dbReference type="PROSITE-ProRule" id="PRU00339"/>
    </source>
</evidence>
<dbReference type="InterPro" id="IPR005467">
    <property type="entry name" value="His_kinase_dom"/>
</dbReference>
<keyword evidence="11" id="KW-0812">Transmembrane</keyword>
<evidence type="ECO:0000313" key="15">
    <source>
        <dbReference type="Proteomes" id="UP000059672"/>
    </source>
</evidence>
<evidence type="ECO:0000259" key="13">
    <source>
        <dbReference type="PROSITE" id="PS50109"/>
    </source>
</evidence>
<dbReference type="CDD" id="cd16917">
    <property type="entry name" value="HATPase_UhpB-NarQ-NarX-like"/>
    <property type="match status" value="1"/>
</dbReference>
<evidence type="ECO:0000313" key="14">
    <source>
        <dbReference type="EMBL" id="AMC10743.1"/>
    </source>
</evidence>
<evidence type="ECO:0000256" key="5">
    <source>
        <dbReference type="ARBA" id="ARBA00022741"/>
    </source>
</evidence>
<proteinExistence type="predicted"/>
<comment type="catalytic activity">
    <reaction evidence="1">
        <text>ATP + protein L-histidine = ADP + protein N-phospho-L-histidine.</text>
        <dbReference type="EC" id="2.7.13.3"/>
    </reaction>
</comment>